<keyword evidence="2" id="KW-0808">Transferase</keyword>
<gene>
    <name evidence="2" type="ORF">C5F44_00660</name>
</gene>
<protein>
    <submittedName>
        <fullName evidence="2">Homoserine kinase</fullName>
    </submittedName>
</protein>
<name>A0A2T4JF37_FUSBL</name>
<dbReference type="EMBL" id="PZKE01000001">
    <property type="protein sequence ID" value="PTE16407.1"/>
    <property type="molecule type" value="Genomic_DNA"/>
</dbReference>
<dbReference type="Proteomes" id="UP000241362">
    <property type="component" value="Unassembled WGS sequence"/>
</dbReference>
<evidence type="ECO:0000313" key="3">
    <source>
        <dbReference type="Proteomes" id="UP000241362"/>
    </source>
</evidence>
<dbReference type="InterPro" id="IPR051678">
    <property type="entry name" value="AGP_Transferase"/>
</dbReference>
<comment type="caution">
    <text evidence="2">The sequence shown here is derived from an EMBL/GenBank/DDBJ whole genome shotgun (WGS) entry which is preliminary data.</text>
</comment>
<dbReference type="PANTHER" id="PTHR21310:SF42">
    <property type="entry name" value="BIFUNCTIONAL AAC_APH"/>
    <property type="match status" value="1"/>
</dbReference>
<dbReference type="RefSeq" id="WP_107671572.1">
    <property type="nucleotide sequence ID" value="NZ_PZKE01000001.1"/>
</dbReference>
<dbReference type="AlphaFoldDB" id="A0A2T4JF37"/>
<dbReference type="PANTHER" id="PTHR21310">
    <property type="entry name" value="AMINOGLYCOSIDE PHOSPHOTRANSFERASE-RELATED-RELATED"/>
    <property type="match status" value="1"/>
</dbReference>
<dbReference type="Gene3D" id="3.90.1200.10">
    <property type="match status" value="1"/>
</dbReference>
<sequence length="305" mass="33181">MIPEAAIQAARHWGGIPTRLIAARENIVCEMRLSSGARAALRLHRPGYQPAAAIRSELWWCAALARRGVPVPAPLPTSGGEMLVMLPSGSMASAVGWLDGAPLGVARVPFDRPVPQLLNLHHSLGQLLRQVHDVTAGLIFPEDFTRPRWDCDGFVGEAPFWGRFWDHPAASAGDRSVLLAARGFLASQLGALRAAHPIHADVLRENVLVNDRSVSLIDFDDAGWGLPLYDLGTALSQSLQEPAYAELRDALMQGYGTTDRALVETMVLARCCASVGWMIPRLQPGDPVIDLHIRRAVVWARHIMG</sequence>
<evidence type="ECO:0000313" key="2">
    <source>
        <dbReference type="EMBL" id="PTE16407.1"/>
    </source>
</evidence>
<reference evidence="2 3" key="1">
    <citation type="submission" date="2018-03" db="EMBL/GenBank/DDBJ databases">
        <title>Rhodobacter blasticus.</title>
        <authorList>
            <person name="Meyer T.E."/>
            <person name="Miller S."/>
            <person name="Lodha T."/>
            <person name="Gandham S."/>
            <person name="Chintalapati S."/>
            <person name="Chintalapati V.R."/>
        </authorList>
    </citation>
    <scope>NUCLEOTIDE SEQUENCE [LARGE SCALE GENOMIC DNA]</scope>
    <source>
        <strain evidence="2 3">DSM 2131</strain>
    </source>
</reference>
<evidence type="ECO:0000259" key="1">
    <source>
        <dbReference type="Pfam" id="PF01636"/>
    </source>
</evidence>
<accession>A0A2T4JF37</accession>
<keyword evidence="3" id="KW-1185">Reference proteome</keyword>
<dbReference type="InterPro" id="IPR002575">
    <property type="entry name" value="Aminoglycoside_PTrfase"/>
</dbReference>
<feature type="domain" description="Aminoglycoside phosphotransferase" evidence="1">
    <location>
        <begin position="35"/>
        <end position="260"/>
    </location>
</feature>
<dbReference type="InterPro" id="IPR011009">
    <property type="entry name" value="Kinase-like_dom_sf"/>
</dbReference>
<dbReference type="GO" id="GO:0016301">
    <property type="term" value="F:kinase activity"/>
    <property type="evidence" value="ECO:0007669"/>
    <property type="project" value="UniProtKB-KW"/>
</dbReference>
<proteinExistence type="predicted"/>
<dbReference type="Pfam" id="PF01636">
    <property type="entry name" value="APH"/>
    <property type="match status" value="1"/>
</dbReference>
<organism evidence="2 3">
    <name type="scientific">Fuscovulum blasticum DSM 2131</name>
    <dbReference type="NCBI Taxonomy" id="1188250"/>
    <lineage>
        <taxon>Bacteria</taxon>
        <taxon>Pseudomonadati</taxon>
        <taxon>Pseudomonadota</taxon>
        <taxon>Alphaproteobacteria</taxon>
        <taxon>Rhodobacterales</taxon>
        <taxon>Paracoccaceae</taxon>
        <taxon>Pseudogemmobacter</taxon>
    </lineage>
</organism>
<dbReference type="SUPFAM" id="SSF56112">
    <property type="entry name" value="Protein kinase-like (PK-like)"/>
    <property type="match status" value="1"/>
</dbReference>
<keyword evidence="2" id="KW-0418">Kinase</keyword>